<proteinExistence type="predicted"/>
<evidence type="ECO:0000313" key="2">
    <source>
        <dbReference type="EMBL" id="KAL0190751.1"/>
    </source>
</evidence>
<organism evidence="2 3">
    <name type="scientific">Cirrhinus mrigala</name>
    <name type="common">Mrigala</name>
    <dbReference type="NCBI Taxonomy" id="683832"/>
    <lineage>
        <taxon>Eukaryota</taxon>
        <taxon>Metazoa</taxon>
        <taxon>Chordata</taxon>
        <taxon>Craniata</taxon>
        <taxon>Vertebrata</taxon>
        <taxon>Euteleostomi</taxon>
        <taxon>Actinopterygii</taxon>
        <taxon>Neopterygii</taxon>
        <taxon>Teleostei</taxon>
        <taxon>Ostariophysi</taxon>
        <taxon>Cypriniformes</taxon>
        <taxon>Cyprinidae</taxon>
        <taxon>Labeoninae</taxon>
        <taxon>Labeonini</taxon>
        <taxon>Cirrhinus</taxon>
    </lineage>
</organism>
<comment type="caution">
    <text evidence="2">The sequence shown here is derived from an EMBL/GenBank/DDBJ whole genome shotgun (WGS) entry which is preliminary data.</text>
</comment>
<dbReference type="EMBL" id="JAMKFB020000006">
    <property type="protein sequence ID" value="KAL0190751.1"/>
    <property type="molecule type" value="Genomic_DNA"/>
</dbReference>
<protein>
    <submittedName>
        <fullName evidence="2">Uncharacterized protein</fullName>
    </submittedName>
</protein>
<reference evidence="2 3" key="1">
    <citation type="submission" date="2024-05" db="EMBL/GenBank/DDBJ databases">
        <title>Genome sequencing and assembly of Indian major carp, Cirrhinus mrigala (Hamilton, 1822).</title>
        <authorList>
            <person name="Mohindra V."/>
            <person name="Chowdhury L.M."/>
            <person name="Lal K."/>
            <person name="Jena J.K."/>
        </authorList>
    </citation>
    <scope>NUCLEOTIDE SEQUENCE [LARGE SCALE GENOMIC DNA]</scope>
    <source>
        <strain evidence="2">CM1030</strain>
        <tissue evidence="2">Blood</tissue>
    </source>
</reference>
<dbReference type="AlphaFoldDB" id="A0ABD0QWY6"/>
<dbReference type="Proteomes" id="UP001529510">
    <property type="component" value="Unassembled WGS sequence"/>
</dbReference>
<gene>
    <name evidence="2" type="ORF">M9458_013449</name>
</gene>
<feature type="region of interest" description="Disordered" evidence="1">
    <location>
        <begin position="1"/>
        <end position="110"/>
    </location>
</feature>
<feature type="compositionally biased region" description="Low complexity" evidence="1">
    <location>
        <begin position="11"/>
        <end position="30"/>
    </location>
</feature>
<name>A0ABD0QWY6_CIRMR</name>
<feature type="non-terminal residue" evidence="2">
    <location>
        <position position="1"/>
    </location>
</feature>
<sequence>NKDRKDQGSVRSSLSPTPSAASSSTSRACSPLPPSLPILSTPSRLAPTQIRESPEDEETTGLLQNTDISPSVGEDRGMENPLLTSLLSTPHARTPLPLSPVDLDLDESHV</sequence>
<evidence type="ECO:0000313" key="3">
    <source>
        <dbReference type="Proteomes" id="UP001529510"/>
    </source>
</evidence>
<accession>A0ABD0QWY6</accession>
<evidence type="ECO:0000256" key="1">
    <source>
        <dbReference type="SAM" id="MobiDB-lite"/>
    </source>
</evidence>
<keyword evidence="3" id="KW-1185">Reference proteome</keyword>